<dbReference type="Proteomes" id="UP000694389">
    <property type="component" value="Unassembled WGS sequence"/>
</dbReference>
<dbReference type="GO" id="GO:0051903">
    <property type="term" value="F:S-(hydroxymethyl)glutathione dehydrogenase [NAD(P)+] activity"/>
    <property type="evidence" value="ECO:0007669"/>
    <property type="project" value="TreeGrafter"/>
</dbReference>
<keyword evidence="4" id="KW-0560">Oxidoreductase</keyword>
<comment type="function">
    <text evidence="6">Alcohol dehydrogenase. Catalyzes the NAD-dependent oxidation of primary alcohols to the corresponding aldehydes. Oxidizes secondary alcohols to the corresponding ketones.</text>
</comment>
<evidence type="ECO:0000256" key="7">
    <source>
        <dbReference type="ARBA" id="ARBA00061014"/>
    </source>
</evidence>
<dbReference type="InterPro" id="IPR013154">
    <property type="entry name" value="ADH-like_N"/>
</dbReference>
<evidence type="ECO:0000256" key="4">
    <source>
        <dbReference type="ARBA" id="ARBA00023002"/>
    </source>
</evidence>
<dbReference type="PROSITE" id="PS00059">
    <property type="entry name" value="ADH_ZINC"/>
    <property type="match status" value="1"/>
</dbReference>
<evidence type="ECO:0000256" key="9">
    <source>
        <dbReference type="RuleBase" id="RU361277"/>
    </source>
</evidence>
<sequence>MTTAGQVIRCKAAVAWESGKPLIIEDVEVAPPKIHEVRIKIIATGVCHTDNEYLFETGKGMKFRPFPLVLGHEAAGIVESVGPEVTNFSPGDKVIPLFLPQCQDCERCHNPETNHCRRNWANTQAGVLADGTSRISCKGQQVYQFLGISSFSQYTVVPDTSLAKIRSDAPLDKVFLLGCGVSTGYGAAVKTGKVKKGSSCAVFGLGAVGLAAVMGCQIAGATTIIGVDVNPEKFEKAVFFGATECVNPKDHTKPIQEVLVEKTDGGVDYALECVGDPAVMSAALESTTDGWGICVIAGWTETEVMQVEVEKILMGRTLMGTYFGGWKSVQDIPTLVDNYMDGKLKLDEFITDHLPLDQINKAFETLKSGTSIRTKISLWQEEA</sequence>
<dbReference type="PANTHER" id="PTHR43880:SF32">
    <property type="entry name" value="S-(HYDROXYMETHYL)GLUTATHIONE DEHYDROGENASE"/>
    <property type="match status" value="1"/>
</dbReference>
<keyword evidence="5" id="KW-0520">NAD</keyword>
<dbReference type="GO" id="GO:0008270">
    <property type="term" value="F:zinc ion binding"/>
    <property type="evidence" value="ECO:0007669"/>
    <property type="project" value="InterPro"/>
</dbReference>
<dbReference type="AlphaFoldDB" id="A0A8C4IAA8"/>
<dbReference type="FunFam" id="3.40.50.720:FF:000003">
    <property type="entry name" value="S-(hydroxymethyl)glutathione dehydrogenase"/>
    <property type="match status" value="1"/>
</dbReference>
<keyword evidence="3 9" id="KW-0862">Zinc</keyword>
<dbReference type="GeneTree" id="ENSGT00940000167634"/>
<dbReference type="SUPFAM" id="SSF51735">
    <property type="entry name" value="NAD(P)-binding Rossmann-fold domains"/>
    <property type="match status" value="1"/>
</dbReference>
<dbReference type="Gene3D" id="3.90.180.10">
    <property type="entry name" value="Medium-chain alcohol dehydrogenases, catalytic domain"/>
    <property type="match status" value="1"/>
</dbReference>
<evidence type="ECO:0000313" key="12">
    <source>
        <dbReference type="Ensembl" id="ENSDLAP00005053506.2"/>
    </source>
</evidence>
<dbReference type="InterPro" id="IPR011032">
    <property type="entry name" value="GroES-like_sf"/>
</dbReference>
<dbReference type="GO" id="GO:0046294">
    <property type="term" value="P:formaldehyde catabolic process"/>
    <property type="evidence" value="ECO:0007669"/>
    <property type="project" value="TreeGrafter"/>
</dbReference>
<dbReference type="FunFam" id="3.90.180.10:FF:000007">
    <property type="entry name" value="Alcohol dehydrogenase 6"/>
    <property type="match status" value="1"/>
</dbReference>
<proteinExistence type="inferred from homology"/>
<dbReference type="GO" id="GO:0005829">
    <property type="term" value="C:cytosol"/>
    <property type="evidence" value="ECO:0007669"/>
    <property type="project" value="TreeGrafter"/>
</dbReference>
<gene>
    <name evidence="12" type="primary">LOC127374804</name>
</gene>
<evidence type="ECO:0000256" key="2">
    <source>
        <dbReference type="ARBA" id="ARBA00022723"/>
    </source>
</evidence>
<accession>A0A8C4IAA8</accession>
<evidence type="ECO:0000256" key="3">
    <source>
        <dbReference type="ARBA" id="ARBA00022833"/>
    </source>
</evidence>
<dbReference type="InterPro" id="IPR013149">
    <property type="entry name" value="ADH-like_C"/>
</dbReference>
<feature type="domain" description="Alcohol dehydrogenase-like N-terminal" evidence="11">
    <location>
        <begin position="35"/>
        <end position="165"/>
    </location>
</feature>
<dbReference type="Pfam" id="PF08240">
    <property type="entry name" value="ADH_N"/>
    <property type="match status" value="1"/>
</dbReference>
<organism evidence="12 13">
    <name type="scientific">Dicentrarchus labrax</name>
    <name type="common">European seabass</name>
    <name type="synonym">Morone labrax</name>
    <dbReference type="NCBI Taxonomy" id="13489"/>
    <lineage>
        <taxon>Eukaryota</taxon>
        <taxon>Metazoa</taxon>
        <taxon>Chordata</taxon>
        <taxon>Craniata</taxon>
        <taxon>Vertebrata</taxon>
        <taxon>Euteleostomi</taxon>
        <taxon>Actinopterygii</taxon>
        <taxon>Neopterygii</taxon>
        <taxon>Teleostei</taxon>
        <taxon>Neoteleostei</taxon>
        <taxon>Acanthomorphata</taxon>
        <taxon>Eupercaria</taxon>
        <taxon>Moronidae</taxon>
        <taxon>Dicentrarchus</taxon>
    </lineage>
</organism>
<dbReference type="SUPFAM" id="SSF50129">
    <property type="entry name" value="GroES-like"/>
    <property type="match status" value="2"/>
</dbReference>
<feature type="domain" description="Alcohol dehydrogenase-like C-terminal" evidence="10">
    <location>
        <begin position="207"/>
        <end position="336"/>
    </location>
</feature>
<comment type="similarity">
    <text evidence="7">Belongs to the zinc-containing alcohol dehydrogenase family. Class-V subfamily.</text>
</comment>
<dbReference type="RefSeq" id="XP_051276357.1">
    <property type="nucleotide sequence ID" value="XM_051420397.1"/>
</dbReference>
<dbReference type="PANTHER" id="PTHR43880">
    <property type="entry name" value="ALCOHOL DEHYDROGENASE"/>
    <property type="match status" value="1"/>
</dbReference>
<evidence type="ECO:0000259" key="11">
    <source>
        <dbReference type="Pfam" id="PF08240"/>
    </source>
</evidence>
<evidence type="ECO:0000256" key="5">
    <source>
        <dbReference type="ARBA" id="ARBA00023027"/>
    </source>
</evidence>
<keyword evidence="13" id="KW-1185">Reference proteome</keyword>
<evidence type="ECO:0000256" key="1">
    <source>
        <dbReference type="ARBA" id="ARBA00001947"/>
    </source>
</evidence>
<keyword evidence="2 9" id="KW-0479">Metal-binding</keyword>
<evidence type="ECO:0000313" key="13">
    <source>
        <dbReference type="Proteomes" id="UP000694389"/>
    </source>
</evidence>
<evidence type="ECO:0000259" key="10">
    <source>
        <dbReference type="Pfam" id="PF00107"/>
    </source>
</evidence>
<reference evidence="12" key="1">
    <citation type="submission" date="2025-08" db="UniProtKB">
        <authorList>
            <consortium name="Ensembl"/>
        </authorList>
    </citation>
    <scope>IDENTIFICATION</scope>
</reference>
<dbReference type="Gene3D" id="3.40.50.720">
    <property type="entry name" value="NAD(P)-binding Rossmann-like Domain"/>
    <property type="match status" value="1"/>
</dbReference>
<reference evidence="12" key="2">
    <citation type="submission" date="2025-09" db="UniProtKB">
        <authorList>
            <consortium name="Ensembl"/>
        </authorList>
    </citation>
    <scope>IDENTIFICATION</scope>
</reference>
<evidence type="ECO:0000256" key="6">
    <source>
        <dbReference type="ARBA" id="ARBA00055159"/>
    </source>
</evidence>
<dbReference type="InterPro" id="IPR036291">
    <property type="entry name" value="NAD(P)-bd_dom_sf"/>
</dbReference>
<dbReference type="InterPro" id="IPR002328">
    <property type="entry name" value="ADH_Zn_CS"/>
</dbReference>
<evidence type="ECO:0000256" key="8">
    <source>
        <dbReference type="ARBA" id="ARBA00074845"/>
    </source>
</evidence>
<protein>
    <recommendedName>
        <fullName evidence="8">Alcohol dehydrogenase 6</fullName>
    </recommendedName>
</protein>
<dbReference type="Pfam" id="PF00107">
    <property type="entry name" value="ADH_zinc_N"/>
    <property type="match status" value="1"/>
</dbReference>
<dbReference type="GO" id="GO:0004022">
    <property type="term" value="F:alcohol dehydrogenase (NAD+) activity"/>
    <property type="evidence" value="ECO:0007669"/>
    <property type="project" value="UniProtKB-ARBA"/>
</dbReference>
<dbReference type="Ensembl" id="ENSDLAT00005056892.2">
    <property type="protein sequence ID" value="ENSDLAP00005053506.2"/>
    <property type="gene ID" value="ENSDLAG00005022963.2"/>
</dbReference>
<comment type="cofactor">
    <cofactor evidence="1 9">
        <name>Zn(2+)</name>
        <dbReference type="ChEBI" id="CHEBI:29105"/>
    </cofactor>
</comment>
<dbReference type="GeneID" id="127374804"/>
<name>A0A8C4IAA8_DICLA</name>